<accession>B4JQZ6</accession>
<dbReference type="eggNOG" id="KOG0030">
    <property type="taxonomic scope" value="Eukaryota"/>
</dbReference>
<evidence type="ECO:0000313" key="3">
    <source>
        <dbReference type="Proteomes" id="UP000001070"/>
    </source>
</evidence>
<dbReference type="AlphaFoldDB" id="B4JQZ6"/>
<sequence>MAGIHSPEQLRKMRQIFLQFDQCGDCNISHSQLGECLRVLGSNPSEASIRQYIRELIASCYERVSFDEFLPIYDCIMSRSTAHQFGADTAFNNEQFKSGLRFFDEHKTGYISADRLRRVLTTSGERLTEVEVNDLLENHVNDQDLVNYEEFVNAITKS</sequence>
<dbReference type="EMBL" id="CH916372">
    <property type="protein sequence ID" value="EDV99326.1"/>
    <property type="molecule type" value="Genomic_DNA"/>
</dbReference>
<dbReference type="PANTHER" id="PTHR23048">
    <property type="entry name" value="MYOSIN LIGHT CHAIN 1, 3"/>
    <property type="match status" value="1"/>
</dbReference>
<evidence type="ECO:0000313" key="2">
    <source>
        <dbReference type="EMBL" id="EDV99326.1"/>
    </source>
</evidence>
<feature type="domain" description="EF-hand" evidence="1">
    <location>
        <begin position="8"/>
        <end position="43"/>
    </location>
</feature>
<name>B4JQZ6_DROGR</name>
<dbReference type="KEGG" id="dgr:6566513"/>
<dbReference type="FunFam" id="1.10.238.10:FF:000001">
    <property type="entry name" value="Calmodulin 1"/>
    <property type="match status" value="1"/>
</dbReference>
<reference evidence="2 3" key="1">
    <citation type="journal article" date="2007" name="Nature">
        <title>Evolution of genes and genomes on the Drosophila phylogeny.</title>
        <authorList>
            <consortium name="Drosophila 12 Genomes Consortium"/>
            <person name="Clark A.G."/>
            <person name="Eisen M.B."/>
            <person name="Smith D.R."/>
            <person name="Bergman C.M."/>
            <person name="Oliver B."/>
            <person name="Markow T.A."/>
            <person name="Kaufman T.C."/>
            <person name="Kellis M."/>
            <person name="Gelbart W."/>
            <person name="Iyer V.N."/>
            <person name="Pollard D.A."/>
            <person name="Sackton T.B."/>
            <person name="Larracuente A.M."/>
            <person name="Singh N.D."/>
            <person name="Abad J.P."/>
            <person name="Abt D.N."/>
            <person name="Adryan B."/>
            <person name="Aguade M."/>
            <person name="Akashi H."/>
            <person name="Anderson W.W."/>
            <person name="Aquadro C.F."/>
            <person name="Ardell D.H."/>
            <person name="Arguello R."/>
            <person name="Artieri C.G."/>
            <person name="Barbash D.A."/>
            <person name="Barker D."/>
            <person name="Barsanti P."/>
            <person name="Batterham P."/>
            <person name="Batzoglou S."/>
            <person name="Begun D."/>
            <person name="Bhutkar A."/>
            <person name="Blanco E."/>
            <person name="Bosak S.A."/>
            <person name="Bradley R.K."/>
            <person name="Brand A.D."/>
            <person name="Brent M.R."/>
            <person name="Brooks A.N."/>
            <person name="Brown R.H."/>
            <person name="Butlin R.K."/>
            <person name="Caggese C."/>
            <person name="Calvi B.R."/>
            <person name="Bernardo de Carvalho A."/>
            <person name="Caspi A."/>
            <person name="Castrezana S."/>
            <person name="Celniker S.E."/>
            <person name="Chang J.L."/>
            <person name="Chapple C."/>
            <person name="Chatterji S."/>
            <person name="Chinwalla A."/>
            <person name="Civetta A."/>
            <person name="Clifton S.W."/>
            <person name="Comeron J.M."/>
            <person name="Costello J.C."/>
            <person name="Coyne J.A."/>
            <person name="Daub J."/>
            <person name="David R.G."/>
            <person name="Delcher A.L."/>
            <person name="Delehaunty K."/>
            <person name="Do C.B."/>
            <person name="Ebling H."/>
            <person name="Edwards K."/>
            <person name="Eickbush T."/>
            <person name="Evans J.D."/>
            <person name="Filipski A."/>
            <person name="Findeiss S."/>
            <person name="Freyhult E."/>
            <person name="Fulton L."/>
            <person name="Fulton R."/>
            <person name="Garcia A.C."/>
            <person name="Gardiner A."/>
            <person name="Garfield D.A."/>
            <person name="Garvin B.E."/>
            <person name="Gibson G."/>
            <person name="Gilbert D."/>
            <person name="Gnerre S."/>
            <person name="Godfrey J."/>
            <person name="Good R."/>
            <person name="Gotea V."/>
            <person name="Gravely B."/>
            <person name="Greenberg A.J."/>
            <person name="Griffiths-Jones S."/>
            <person name="Gross S."/>
            <person name="Guigo R."/>
            <person name="Gustafson E.A."/>
            <person name="Haerty W."/>
            <person name="Hahn M.W."/>
            <person name="Halligan D.L."/>
            <person name="Halpern A.L."/>
            <person name="Halter G.M."/>
            <person name="Han M.V."/>
            <person name="Heger A."/>
            <person name="Hillier L."/>
            <person name="Hinrichs A.S."/>
            <person name="Holmes I."/>
            <person name="Hoskins R.A."/>
            <person name="Hubisz M.J."/>
            <person name="Hultmark D."/>
            <person name="Huntley M.A."/>
            <person name="Jaffe D.B."/>
            <person name="Jagadeeshan S."/>
            <person name="Jeck W.R."/>
            <person name="Johnson J."/>
            <person name="Jones C.D."/>
            <person name="Jordan W.C."/>
            <person name="Karpen G.H."/>
            <person name="Kataoka E."/>
            <person name="Keightley P.D."/>
            <person name="Kheradpour P."/>
            <person name="Kirkness E.F."/>
            <person name="Koerich L.B."/>
            <person name="Kristiansen K."/>
            <person name="Kudrna D."/>
            <person name="Kulathinal R.J."/>
            <person name="Kumar S."/>
            <person name="Kwok R."/>
            <person name="Lander E."/>
            <person name="Langley C.H."/>
            <person name="Lapoint R."/>
            <person name="Lazzaro B.P."/>
            <person name="Lee S.J."/>
            <person name="Levesque L."/>
            <person name="Li R."/>
            <person name="Lin C.F."/>
            <person name="Lin M.F."/>
            <person name="Lindblad-Toh K."/>
            <person name="Llopart A."/>
            <person name="Long M."/>
            <person name="Low L."/>
            <person name="Lozovsky E."/>
            <person name="Lu J."/>
            <person name="Luo M."/>
            <person name="Machado C.A."/>
            <person name="Makalowski W."/>
            <person name="Marzo M."/>
            <person name="Matsuda M."/>
            <person name="Matzkin L."/>
            <person name="McAllister B."/>
            <person name="McBride C.S."/>
            <person name="McKernan B."/>
            <person name="McKernan K."/>
            <person name="Mendez-Lago M."/>
            <person name="Minx P."/>
            <person name="Mollenhauer M.U."/>
            <person name="Montooth K."/>
            <person name="Mount S.M."/>
            <person name="Mu X."/>
            <person name="Myers E."/>
            <person name="Negre B."/>
            <person name="Newfeld S."/>
            <person name="Nielsen R."/>
            <person name="Noor M.A."/>
            <person name="O'Grady P."/>
            <person name="Pachter L."/>
            <person name="Papaceit M."/>
            <person name="Parisi M.J."/>
            <person name="Parisi M."/>
            <person name="Parts L."/>
            <person name="Pedersen J.S."/>
            <person name="Pesole G."/>
            <person name="Phillippy A.M."/>
            <person name="Ponting C.P."/>
            <person name="Pop M."/>
            <person name="Porcelli D."/>
            <person name="Powell J.R."/>
            <person name="Prohaska S."/>
            <person name="Pruitt K."/>
            <person name="Puig M."/>
            <person name="Quesneville H."/>
            <person name="Ram K.R."/>
            <person name="Rand D."/>
            <person name="Rasmussen M.D."/>
            <person name="Reed L.K."/>
            <person name="Reenan R."/>
            <person name="Reily A."/>
            <person name="Remington K.A."/>
            <person name="Rieger T.T."/>
            <person name="Ritchie M.G."/>
            <person name="Robin C."/>
            <person name="Rogers Y.H."/>
            <person name="Rohde C."/>
            <person name="Rozas J."/>
            <person name="Rubenfield M.J."/>
            <person name="Ruiz A."/>
            <person name="Russo S."/>
            <person name="Salzberg S.L."/>
            <person name="Sanchez-Gracia A."/>
            <person name="Saranga D.J."/>
            <person name="Sato H."/>
            <person name="Schaeffer S.W."/>
            <person name="Schatz M.C."/>
            <person name="Schlenke T."/>
            <person name="Schwartz R."/>
            <person name="Segarra C."/>
            <person name="Singh R.S."/>
            <person name="Sirot L."/>
            <person name="Sirota M."/>
            <person name="Sisneros N.B."/>
            <person name="Smith C.D."/>
            <person name="Smith T.F."/>
            <person name="Spieth J."/>
            <person name="Stage D.E."/>
            <person name="Stark A."/>
            <person name="Stephan W."/>
            <person name="Strausberg R.L."/>
            <person name="Strempel S."/>
            <person name="Sturgill D."/>
            <person name="Sutton G."/>
            <person name="Sutton G.G."/>
            <person name="Tao W."/>
            <person name="Teichmann S."/>
            <person name="Tobari Y.N."/>
            <person name="Tomimura Y."/>
            <person name="Tsolas J.M."/>
            <person name="Valente V.L."/>
            <person name="Venter E."/>
            <person name="Venter J.C."/>
            <person name="Vicario S."/>
            <person name="Vieira F.G."/>
            <person name="Vilella A.J."/>
            <person name="Villasante A."/>
            <person name="Walenz B."/>
            <person name="Wang J."/>
            <person name="Wasserman M."/>
            <person name="Watts T."/>
            <person name="Wilson D."/>
            <person name="Wilson R.K."/>
            <person name="Wing R.A."/>
            <person name="Wolfner M.F."/>
            <person name="Wong A."/>
            <person name="Wong G.K."/>
            <person name="Wu C.I."/>
            <person name="Wu G."/>
            <person name="Yamamoto D."/>
            <person name="Yang H.P."/>
            <person name="Yang S.P."/>
            <person name="Yorke J.A."/>
            <person name="Yoshida K."/>
            <person name="Zdobnov E."/>
            <person name="Zhang P."/>
            <person name="Zhang Y."/>
            <person name="Zimin A.V."/>
            <person name="Baldwin J."/>
            <person name="Abdouelleil A."/>
            <person name="Abdulkadir J."/>
            <person name="Abebe A."/>
            <person name="Abera B."/>
            <person name="Abreu J."/>
            <person name="Acer S.C."/>
            <person name="Aftuck L."/>
            <person name="Alexander A."/>
            <person name="An P."/>
            <person name="Anderson E."/>
            <person name="Anderson S."/>
            <person name="Arachi H."/>
            <person name="Azer M."/>
            <person name="Bachantsang P."/>
            <person name="Barry A."/>
            <person name="Bayul T."/>
            <person name="Berlin A."/>
            <person name="Bessette D."/>
            <person name="Bloom T."/>
            <person name="Blye J."/>
            <person name="Boguslavskiy L."/>
            <person name="Bonnet C."/>
            <person name="Boukhgalter B."/>
            <person name="Bourzgui I."/>
            <person name="Brown A."/>
            <person name="Cahill P."/>
            <person name="Channer S."/>
            <person name="Cheshatsang Y."/>
            <person name="Chuda L."/>
            <person name="Citroen M."/>
            <person name="Collymore A."/>
            <person name="Cooke P."/>
            <person name="Costello M."/>
            <person name="D'Aco K."/>
            <person name="Daza R."/>
            <person name="De Haan G."/>
            <person name="DeGray S."/>
            <person name="DeMaso C."/>
            <person name="Dhargay N."/>
            <person name="Dooley K."/>
            <person name="Dooley E."/>
            <person name="Doricent M."/>
            <person name="Dorje P."/>
            <person name="Dorjee K."/>
            <person name="Dupes A."/>
            <person name="Elong R."/>
            <person name="Falk J."/>
            <person name="Farina A."/>
            <person name="Faro S."/>
            <person name="Ferguson D."/>
            <person name="Fisher S."/>
            <person name="Foley C.D."/>
            <person name="Franke A."/>
            <person name="Friedrich D."/>
            <person name="Gadbois L."/>
            <person name="Gearin G."/>
            <person name="Gearin C.R."/>
            <person name="Giannoukos G."/>
            <person name="Goode T."/>
            <person name="Graham J."/>
            <person name="Grandbois E."/>
            <person name="Grewal S."/>
            <person name="Gyaltsen K."/>
            <person name="Hafez N."/>
            <person name="Hagos B."/>
            <person name="Hall J."/>
            <person name="Henson C."/>
            <person name="Hollinger A."/>
            <person name="Honan T."/>
            <person name="Huard M.D."/>
            <person name="Hughes L."/>
            <person name="Hurhula B."/>
            <person name="Husby M.E."/>
            <person name="Kamat A."/>
            <person name="Kanga B."/>
            <person name="Kashin S."/>
            <person name="Khazanovich D."/>
            <person name="Kisner P."/>
            <person name="Lance K."/>
            <person name="Lara M."/>
            <person name="Lee W."/>
            <person name="Lennon N."/>
            <person name="Letendre F."/>
            <person name="LeVine R."/>
            <person name="Lipovsky A."/>
            <person name="Liu X."/>
            <person name="Liu J."/>
            <person name="Liu S."/>
            <person name="Lokyitsang T."/>
            <person name="Lokyitsang Y."/>
            <person name="Lubonja R."/>
            <person name="Lui A."/>
            <person name="MacDonald P."/>
            <person name="Magnisalis V."/>
            <person name="Maru K."/>
            <person name="Matthews C."/>
            <person name="McCusker W."/>
            <person name="McDonough S."/>
            <person name="Mehta T."/>
            <person name="Meldrim J."/>
            <person name="Meneus L."/>
            <person name="Mihai O."/>
            <person name="Mihalev A."/>
            <person name="Mihova T."/>
            <person name="Mittelman R."/>
            <person name="Mlenga V."/>
            <person name="Montmayeur A."/>
            <person name="Mulrain L."/>
            <person name="Navidi A."/>
            <person name="Naylor J."/>
            <person name="Negash T."/>
            <person name="Nguyen T."/>
            <person name="Nguyen N."/>
            <person name="Nicol R."/>
            <person name="Norbu C."/>
            <person name="Norbu N."/>
            <person name="Novod N."/>
            <person name="O'Neill B."/>
            <person name="Osman S."/>
            <person name="Markiewicz E."/>
            <person name="Oyono O.L."/>
            <person name="Patti C."/>
            <person name="Phunkhang P."/>
            <person name="Pierre F."/>
            <person name="Priest M."/>
            <person name="Raghuraman S."/>
            <person name="Rege F."/>
            <person name="Reyes R."/>
            <person name="Rise C."/>
            <person name="Rogov P."/>
            <person name="Ross K."/>
            <person name="Ryan E."/>
            <person name="Settipalli S."/>
            <person name="Shea T."/>
            <person name="Sherpa N."/>
            <person name="Shi L."/>
            <person name="Shih D."/>
            <person name="Sparrow T."/>
            <person name="Spaulding J."/>
            <person name="Stalker J."/>
            <person name="Stange-Thomann N."/>
            <person name="Stavropoulos S."/>
            <person name="Stone C."/>
            <person name="Strader C."/>
            <person name="Tesfaye S."/>
            <person name="Thomson T."/>
            <person name="Thoulutsang Y."/>
            <person name="Thoulutsang D."/>
            <person name="Topham K."/>
            <person name="Topping I."/>
            <person name="Tsamla T."/>
            <person name="Vassiliev H."/>
            <person name="Vo A."/>
            <person name="Wangchuk T."/>
            <person name="Wangdi T."/>
            <person name="Weiand M."/>
            <person name="Wilkinson J."/>
            <person name="Wilson A."/>
            <person name="Yadav S."/>
            <person name="Young G."/>
            <person name="Yu Q."/>
            <person name="Zembek L."/>
            <person name="Zhong D."/>
            <person name="Zimmer A."/>
            <person name="Zwirko Z."/>
            <person name="Jaffe D.B."/>
            <person name="Alvarez P."/>
            <person name="Brockman W."/>
            <person name="Butler J."/>
            <person name="Chin C."/>
            <person name="Gnerre S."/>
            <person name="Grabherr M."/>
            <person name="Kleber M."/>
            <person name="Mauceli E."/>
            <person name="MacCallum I."/>
        </authorList>
    </citation>
    <scope>NUCLEOTIDE SEQUENCE [LARGE SCALE GENOMIC DNA]</scope>
    <source>
        <strain evidence="3">Tucson 15287-2541.00</strain>
    </source>
</reference>
<dbReference type="InParanoid" id="B4JQZ6"/>
<dbReference type="InterPro" id="IPR050230">
    <property type="entry name" value="CALM/Myosin/TropC-like"/>
</dbReference>
<dbReference type="SUPFAM" id="SSF47473">
    <property type="entry name" value="EF-hand"/>
    <property type="match status" value="1"/>
</dbReference>
<dbReference type="Proteomes" id="UP000001070">
    <property type="component" value="Unassembled WGS sequence"/>
</dbReference>
<evidence type="ECO:0000259" key="1">
    <source>
        <dbReference type="PROSITE" id="PS50222"/>
    </source>
</evidence>
<protein>
    <submittedName>
        <fullName evidence="2">GH13789</fullName>
    </submittedName>
</protein>
<dbReference type="PANTHER" id="PTHR23048:SF49">
    <property type="entry name" value="FI08416P-RELATED"/>
    <property type="match status" value="1"/>
</dbReference>
<dbReference type="GO" id="GO:0016460">
    <property type="term" value="C:myosin II complex"/>
    <property type="evidence" value="ECO:0007669"/>
    <property type="project" value="TreeGrafter"/>
</dbReference>
<dbReference type="HOGENOM" id="CLU_061288_13_2_1"/>
<dbReference type="InterPro" id="IPR011992">
    <property type="entry name" value="EF-hand-dom_pair"/>
</dbReference>
<dbReference type="PhylomeDB" id="B4JQZ6"/>
<organism evidence="3">
    <name type="scientific">Drosophila grimshawi</name>
    <name type="common">Hawaiian fruit fly</name>
    <name type="synonym">Idiomyia grimshawi</name>
    <dbReference type="NCBI Taxonomy" id="7222"/>
    <lineage>
        <taxon>Eukaryota</taxon>
        <taxon>Metazoa</taxon>
        <taxon>Ecdysozoa</taxon>
        <taxon>Arthropoda</taxon>
        <taxon>Hexapoda</taxon>
        <taxon>Insecta</taxon>
        <taxon>Pterygota</taxon>
        <taxon>Neoptera</taxon>
        <taxon>Endopterygota</taxon>
        <taxon>Diptera</taxon>
        <taxon>Brachycera</taxon>
        <taxon>Muscomorpha</taxon>
        <taxon>Ephydroidea</taxon>
        <taxon>Drosophilidae</taxon>
        <taxon>Drosophila</taxon>
        <taxon>Hawaiian Drosophila</taxon>
    </lineage>
</organism>
<dbReference type="InterPro" id="IPR002048">
    <property type="entry name" value="EF_hand_dom"/>
</dbReference>
<dbReference type="GO" id="GO:0005509">
    <property type="term" value="F:calcium ion binding"/>
    <property type="evidence" value="ECO:0007669"/>
    <property type="project" value="InterPro"/>
</dbReference>
<dbReference type="Gene3D" id="1.10.238.10">
    <property type="entry name" value="EF-hand"/>
    <property type="match status" value="2"/>
</dbReference>
<dbReference type="PROSITE" id="PS50222">
    <property type="entry name" value="EF_HAND_2"/>
    <property type="match status" value="1"/>
</dbReference>
<dbReference type="OrthoDB" id="5959761at2759"/>
<dbReference type="SMR" id="B4JQZ6"/>
<keyword evidence="3" id="KW-1185">Reference proteome</keyword>
<dbReference type="STRING" id="7222.B4JQZ6"/>
<proteinExistence type="predicted"/>
<gene>
    <name evidence="2" type="primary">Dgri\GH13789</name>
    <name evidence="2" type="ORF">Dgri_GH13789</name>
</gene>
<dbReference type="GO" id="GO:0032036">
    <property type="term" value="F:myosin heavy chain binding"/>
    <property type="evidence" value="ECO:0007669"/>
    <property type="project" value="TreeGrafter"/>
</dbReference>